<dbReference type="InterPro" id="IPR005119">
    <property type="entry name" value="LysR_subst-bd"/>
</dbReference>
<name>A0ABW8NLI2_9GAMM</name>
<gene>
    <name evidence="6" type="ORF">WG929_13830</name>
</gene>
<feature type="domain" description="HTH lysR-type" evidence="5">
    <location>
        <begin position="2"/>
        <end position="58"/>
    </location>
</feature>
<dbReference type="InterPro" id="IPR036388">
    <property type="entry name" value="WH-like_DNA-bd_sf"/>
</dbReference>
<protein>
    <submittedName>
        <fullName evidence="6">LysR family transcriptional regulator ArgP</fullName>
    </submittedName>
</protein>
<dbReference type="PANTHER" id="PTHR30579:SF2">
    <property type="entry name" value="HTH-TYPE TRANSCRIPTIONAL REGULATOR ARGP"/>
    <property type="match status" value="1"/>
</dbReference>
<keyword evidence="7" id="KW-1185">Reference proteome</keyword>
<dbReference type="Pfam" id="PF00126">
    <property type="entry name" value="HTH_1"/>
    <property type="match status" value="1"/>
</dbReference>
<evidence type="ECO:0000259" key="5">
    <source>
        <dbReference type="PROSITE" id="PS50931"/>
    </source>
</evidence>
<sequence length="302" mass="33492">MIDYRALEALVAVIETRGFERAAQRLSVSQSAISQRIRQLEFKLGQPVLLRTTPPKPTELGQRLANHLQQVQQLQQGLLLNEEATGQSVRIRLAVNADSLDTWLVPALAAAPGSDSMDFELLVEDQDVGLRRMKNGEVMACICAADTPVNGGLVQPLGILRYRAFASPGFVARYGAGQPLLMPQPPLAQLPCLIFNQDDRLQHRFLQALCPQQPEPQRYHISPTSEGFVRMALEGLGYGMMPQLQVAKYLEEGTLVDVVPGYHLDVPLYWHYWQTESPVMRGLRAAVVTMARDRLILATASA</sequence>
<reference evidence="6 7" key="1">
    <citation type="submission" date="2024-03" db="EMBL/GenBank/DDBJ databases">
        <title>High-quality draft genome sequence of Oceanobacter sp. wDCs-4.</title>
        <authorList>
            <person name="Dong C."/>
        </authorList>
    </citation>
    <scope>NUCLEOTIDE SEQUENCE [LARGE SCALE GENOMIC DNA]</scope>
    <source>
        <strain evidence="7">wDCs-4</strain>
    </source>
</reference>
<keyword evidence="2" id="KW-0805">Transcription regulation</keyword>
<dbReference type="InterPro" id="IPR017685">
    <property type="entry name" value="ArgP"/>
</dbReference>
<dbReference type="Gene3D" id="1.10.10.10">
    <property type="entry name" value="Winged helix-like DNA-binding domain superfamily/Winged helix DNA-binding domain"/>
    <property type="match status" value="1"/>
</dbReference>
<dbReference type="InterPro" id="IPR050176">
    <property type="entry name" value="LTTR"/>
</dbReference>
<organism evidence="6 7">
    <name type="scientific">Oceanobacter antarcticus</name>
    <dbReference type="NCBI Taxonomy" id="3133425"/>
    <lineage>
        <taxon>Bacteria</taxon>
        <taxon>Pseudomonadati</taxon>
        <taxon>Pseudomonadota</taxon>
        <taxon>Gammaproteobacteria</taxon>
        <taxon>Oceanospirillales</taxon>
        <taxon>Oceanospirillaceae</taxon>
        <taxon>Oceanobacter</taxon>
    </lineage>
</organism>
<evidence type="ECO:0000256" key="1">
    <source>
        <dbReference type="ARBA" id="ARBA00009437"/>
    </source>
</evidence>
<dbReference type="Pfam" id="PF03466">
    <property type="entry name" value="LysR_substrate"/>
    <property type="match status" value="1"/>
</dbReference>
<dbReference type="InterPro" id="IPR000847">
    <property type="entry name" value="LysR_HTH_N"/>
</dbReference>
<accession>A0ABW8NLI2</accession>
<dbReference type="EMBL" id="JBBKTX010000017">
    <property type="protein sequence ID" value="MFK4753490.1"/>
    <property type="molecule type" value="Genomic_DNA"/>
</dbReference>
<dbReference type="RefSeq" id="WP_416206523.1">
    <property type="nucleotide sequence ID" value="NZ_JBBKTX010000017.1"/>
</dbReference>
<dbReference type="NCBIfam" id="NF002964">
    <property type="entry name" value="PRK03635.1"/>
    <property type="match status" value="1"/>
</dbReference>
<dbReference type="SUPFAM" id="SSF46785">
    <property type="entry name" value="Winged helix' DNA-binding domain"/>
    <property type="match status" value="1"/>
</dbReference>
<dbReference type="Proteomes" id="UP001620597">
    <property type="component" value="Unassembled WGS sequence"/>
</dbReference>
<evidence type="ECO:0000313" key="7">
    <source>
        <dbReference type="Proteomes" id="UP001620597"/>
    </source>
</evidence>
<comment type="similarity">
    <text evidence="1">Belongs to the LysR transcriptional regulatory family.</text>
</comment>
<proteinExistence type="inferred from homology"/>
<dbReference type="PANTHER" id="PTHR30579">
    <property type="entry name" value="TRANSCRIPTIONAL REGULATOR"/>
    <property type="match status" value="1"/>
</dbReference>
<dbReference type="NCBIfam" id="TIGR03298">
    <property type="entry name" value="argP"/>
    <property type="match status" value="1"/>
</dbReference>
<evidence type="ECO:0000256" key="2">
    <source>
        <dbReference type="ARBA" id="ARBA00023015"/>
    </source>
</evidence>
<evidence type="ECO:0000256" key="3">
    <source>
        <dbReference type="ARBA" id="ARBA00023125"/>
    </source>
</evidence>
<comment type="caution">
    <text evidence="6">The sequence shown here is derived from an EMBL/GenBank/DDBJ whole genome shotgun (WGS) entry which is preliminary data.</text>
</comment>
<dbReference type="PROSITE" id="PS50931">
    <property type="entry name" value="HTH_LYSR"/>
    <property type="match status" value="1"/>
</dbReference>
<dbReference type="PRINTS" id="PR00039">
    <property type="entry name" value="HTHLYSR"/>
</dbReference>
<keyword evidence="3" id="KW-0238">DNA-binding</keyword>
<dbReference type="SUPFAM" id="SSF53850">
    <property type="entry name" value="Periplasmic binding protein-like II"/>
    <property type="match status" value="1"/>
</dbReference>
<keyword evidence="4" id="KW-0804">Transcription</keyword>
<dbReference type="Gene3D" id="3.40.190.290">
    <property type="match status" value="1"/>
</dbReference>
<evidence type="ECO:0000256" key="4">
    <source>
        <dbReference type="ARBA" id="ARBA00023163"/>
    </source>
</evidence>
<evidence type="ECO:0000313" key="6">
    <source>
        <dbReference type="EMBL" id="MFK4753490.1"/>
    </source>
</evidence>
<dbReference type="InterPro" id="IPR036390">
    <property type="entry name" value="WH_DNA-bd_sf"/>
</dbReference>
<dbReference type="NCBIfam" id="NF009888">
    <property type="entry name" value="PRK13348.1"/>
    <property type="match status" value="1"/>
</dbReference>